<dbReference type="Gene3D" id="1.10.287.110">
    <property type="entry name" value="DnaJ domain"/>
    <property type="match status" value="1"/>
</dbReference>
<dbReference type="AlphaFoldDB" id="A0ABD1ZFL2"/>
<feature type="domain" description="J" evidence="2">
    <location>
        <begin position="21"/>
        <end position="81"/>
    </location>
</feature>
<keyword evidence="4" id="KW-1185">Reference proteome</keyword>
<dbReference type="PRINTS" id="PR00625">
    <property type="entry name" value="JDOMAIN"/>
</dbReference>
<dbReference type="PANTHER" id="PTHR44240:SF10">
    <property type="entry name" value="J DOMAIN-CONTAINING PROTEIN"/>
    <property type="match status" value="1"/>
</dbReference>
<dbReference type="InterPro" id="IPR052276">
    <property type="entry name" value="Diphthamide-biosynth_chaperone"/>
</dbReference>
<feature type="transmembrane region" description="Helical" evidence="1">
    <location>
        <begin position="108"/>
        <end position="129"/>
    </location>
</feature>
<keyword evidence="1" id="KW-0472">Membrane</keyword>
<sequence>MSREWQQQLRCYSSLGDSLSAAYAQLGLPVTASLDEVKGAYRRLALKCHPDLNKKDGQEFVRITAAYRRILNRTEVYSNTDFGFRRHSGPAVYAQSSSASSRFTPKAAAVWGFGLAMGCTFFGAVLLWARAELVQTALHSNKGPSRVVEPTSDALKRERIHALLMEKTRARGSRNEQ</sequence>
<gene>
    <name evidence="3" type="ORF">R1flu_017903</name>
</gene>
<evidence type="ECO:0000256" key="1">
    <source>
        <dbReference type="SAM" id="Phobius"/>
    </source>
</evidence>
<accession>A0ABD1ZFL2</accession>
<dbReference type="SUPFAM" id="SSF46565">
    <property type="entry name" value="Chaperone J-domain"/>
    <property type="match status" value="1"/>
</dbReference>
<name>A0ABD1ZFL2_9MARC</name>
<reference evidence="3 4" key="1">
    <citation type="submission" date="2024-09" db="EMBL/GenBank/DDBJ databases">
        <title>Chromosome-scale assembly of Riccia fluitans.</title>
        <authorList>
            <person name="Paukszto L."/>
            <person name="Sawicki J."/>
            <person name="Karawczyk K."/>
            <person name="Piernik-Szablinska J."/>
            <person name="Szczecinska M."/>
            <person name="Mazdziarz M."/>
        </authorList>
    </citation>
    <scope>NUCLEOTIDE SEQUENCE [LARGE SCALE GENOMIC DNA]</scope>
    <source>
        <strain evidence="3">Rf_01</strain>
        <tissue evidence="3">Aerial parts of the thallus</tissue>
    </source>
</reference>
<dbReference type="CDD" id="cd06257">
    <property type="entry name" value="DnaJ"/>
    <property type="match status" value="1"/>
</dbReference>
<dbReference type="Proteomes" id="UP001605036">
    <property type="component" value="Unassembled WGS sequence"/>
</dbReference>
<organism evidence="3 4">
    <name type="scientific">Riccia fluitans</name>
    <dbReference type="NCBI Taxonomy" id="41844"/>
    <lineage>
        <taxon>Eukaryota</taxon>
        <taxon>Viridiplantae</taxon>
        <taxon>Streptophyta</taxon>
        <taxon>Embryophyta</taxon>
        <taxon>Marchantiophyta</taxon>
        <taxon>Marchantiopsida</taxon>
        <taxon>Marchantiidae</taxon>
        <taxon>Marchantiales</taxon>
        <taxon>Ricciaceae</taxon>
        <taxon>Riccia</taxon>
    </lineage>
</organism>
<comment type="caution">
    <text evidence="3">The sequence shown here is derived from an EMBL/GenBank/DDBJ whole genome shotgun (WGS) entry which is preliminary data.</text>
</comment>
<dbReference type="InterPro" id="IPR001623">
    <property type="entry name" value="DnaJ_domain"/>
</dbReference>
<dbReference type="Pfam" id="PF00226">
    <property type="entry name" value="DnaJ"/>
    <property type="match status" value="1"/>
</dbReference>
<evidence type="ECO:0000313" key="4">
    <source>
        <dbReference type="Proteomes" id="UP001605036"/>
    </source>
</evidence>
<dbReference type="PANTHER" id="PTHR44240">
    <property type="entry name" value="DNAJ DOMAIN (PROKARYOTIC HEAT SHOCK PROTEIN)-RELATED"/>
    <property type="match status" value="1"/>
</dbReference>
<keyword evidence="1" id="KW-0812">Transmembrane</keyword>
<proteinExistence type="predicted"/>
<dbReference type="EMBL" id="JBHFFA010000001">
    <property type="protein sequence ID" value="KAL2649775.1"/>
    <property type="molecule type" value="Genomic_DNA"/>
</dbReference>
<evidence type="ECO:0000259" key="2">
    <source>
        <dbReference type="PROSITE" id="PS50076"/>
    </source>
</evidence>
<dbReference type="InterPro" id="IPR036869">
    <property type="entry name" value="J_dom_sf"/>
</dbReference>
<dbReference type="SMART" id="SM00271">
    <property type="entry name" value="DnaJ"/>
    <property type="match status" value="1"/>
</dbReference>
<keyword evidence="1" id="KW-1133">Transmembrane helix</keyword>
<evidence type="ECO:0000313" key="3">
    <source>
        <dbReference type="EMBL" id="KAL2649775.1"/>
    </source>
</evidence>
<dbReference type="PROSITE" id="PS50076">
    <property type="entry name" value="DNAJ_2"/>
    <property type="match status" value="1"/>
</dbReference>
<protein>
    <recommendedName>
        <fullName evidence="2">J domain-containing protein</fullName>
    </recommendedName>
</protein>